<organism evidence="2 3">
    <name type="scientific">Candidatus Kaiserbacteria bacterium RIFCSPHIGHO2_01_FULL_56_24</name>
    <dbReference type="NCBI Taxonomy" id="1798487"/>
    <lineage>
        <taxon>Bacteria</taxon>
        <taxon>Candidatus Kaiseribacteriota</taxon>
    </lineage>
</organism>
<keyword evidence="1" id="KW-0732">Signal</keyword>
<feature type="signal peptide" evidence="1">
    <location>
        <begin position="1"/>
        <end position="25"/>
    </location>
</feature>
<feature type="chain" id="PRO_5009523752" description="BIG2 domain-containing protein" evidence="1">
    <location>
        <begin position="26"/>
        <end position="349"/>
    </location>
</feature>
<dbReference type="AlphaFoldDB" id="A0A1F6DAV5"/>
<comment type="caution">
    <text evidence="2">The sequence shown here is derived from an EMBL/GenBank/DDBJ whole genome shotgun (WGS) entry which is preliminary data.</text>
</comment>
<reference evidence="2 3" key="1">
    <citation type="journal article" date="2016" name="Nat. Commun.">
        <title>Thousands of microbial genomes shed light on interconnected biogeochemical processes in an aquifer system.</title>
        <authorList>
            <person name="Anantharaman K."/>
            <person name="Brown C.T."/>
            <person name="Hug L.A."/>
            <person name="Sharon I."/>
            <person name="Castelle C.J."/>
            <person name="Probst A.J."/>
            <person name="Thomas B.C."/>
            <person name="Singh A."/>
            <person name="Wilkins M.J."/>
            <person name="Karaoz U."/>
            <person name="Brodie E.L."/>
            <person name="Williams K.H."/>
            <person name="Hubbard S.S."/>
            <person name="Banfield J.F."/>
        </authorList>
    </citation>
    <scope>NUCLEOTIDE SEQUENCE [LARGE SCALE GENOMIC DNA]</scope>
</reference>
<evidence type="ECO:0008006" key="4">
    <source>
        <dbReference type="Google" id="ProtNLM"/>
    </source>
</evidence>
<proteinExistence type="predicted"/>
<evidence type="ECO:0000313" key="2">
    <source>
        <dbReference type="EMBL" id="OGG58539.1"/>
    </source>
</evidence>
<evidence type="ECO:0000313" key="3">
    <source>
        <dbReference type="Proteomes" id="UP000176377"/>
    </source>
</evidence>
<gene>
    <name evidence="2" type="ORF">A2765_02315</name>
</gene>
<protein>
    <recommendedName>
        <fullName evidence="4">BIG2 domain-containing protein</fullName>
    </recommendedName>
</protein>
<dbReference type="EMBL" id="MFLA01000032">
    <property type="protein sequence ID" value="OGG58539.1"/>
    <property type="molecule type" value="Genomic_DNA"/>
</dbReference>
<evidence type="ECO:0000256" key="1">
    <source>
        <dbReference type="SAM" id="SignalP"/>
    </source>
</evidence>
<sequence length="349" mass="36815">MPFIRASGLFIAISALMASAPFAYAQLSLTGLERQLDLATSPQYPAGGETVDLSITSFAIDLNRSAVTWYADGKVIAQGDGLVQASVKTGALGSVTSITVVAEEEDGLIGSAQATIRPTEVDLLWNTGSYVPPFFKGRALAGTDSTIHAQALARFKRANGTFVPEKDIIYSWYKGPTQIAAVRGKSSATFAGPALFGTDVISIIATSADGAYKGRAEAHITAVDPSVELYENHPLFGVLYHRALVGSVATLENEQKVTAVPYFAHIKSPSENGLSYEWEVNGRGVAPDPEHPETITIAANGYTGPARIRLTLASAKDFLLHAIGSWELVFSESGAGAFGTNPFGSGSNR</sequence>
<name>A0A1F6DAV5_9BACT</name>
<accession>A0A1F6DAV5</accession>
<dbReference type="Proteomes" id="UP000176377">
    <property type="component" value="Unassembled WGS sequence"/>
</dbReference>